<keyword evidence="3" id="KW-0411">Iron-sulfur</keyword>
<feature type="domain" description="4Fe-4S ferredoxin-type" evidence="4">
    <location>
        <begin position="333"/>
        <end position="361"/>
    </location>
</feature>
<dbReference type="PROSITE" id="PS51379">
    <property type="entry name" value="4FE4S_FER_2"/>
    <property type="match status" value="2"/>
</dbReference>
<protein>
    <submittedName>
        <fullName evidence="5">Ferredoxin</fullName>
    </submittedName>
</protein>
<dbReference type="GO" id="GO:0046872">
    <property type="term" value="F:metal ion binding"/>
    <property type="evidence" value="ECO:0007669"/>
    <property type="project" value="UniProtKB-KW"/>
</dbReference>
<gene>
    <name evidence="5" type="ORF">BJ971_003470</name>
</gene>
<dbReference type="InterPro" id="IPR017896">
    <property type="entry name" value="4Fe4S_Fe-S-bd"/>
</dbReference>
<dbReference type="RefSeq" id="WP_203709120.1">
    <property type="nucleotide sequence ID" value="NZ_BOMK01000004.1"/>
</dbReference>
<dbReference type="AlphaFoldDB" id="A0A7W7HY34"/>
<dbReference type="PANTHER" id="PTHR40447:SF1">
    <property type="entry name" value="ANAEROBIC SULFITE REDUCTASE SUBUNIT A"/>
    <property type="match status" value="1"/>
</dbReference>
<dbReference type="EMBL" id="JACHNH010000001">
    <property type="protein sequence ID" value="MBB4762914.1"/>
    <property type="molecule type" value="Genomic_DNA"/>
</dbReference>
<evidence type="ECO:0000313" key="6">
    <source>
        <dbReference type="Proteomes" id="UP000578112"/>
    </source>
</evidence>
<keyword evidence="1" id="KW-0479">Metal-binding</keyword>
<accession>A0A7W7HY34</accession>
<dbReference type="SUPFAM" id="SSF46548">
    <property type="entry name" value="alpha-helical ferredoxin"/>
    <property type="match status" value="1"/>
</dbReference>
<organism evidence="5 6">
    <name type="scientific">Actinoplanes digitatis</name>
    <dbReference type="NCBI Taxonomy" id="1868"/>
    <lineage>
        <taxon>Bacteria</taxon>
        <taxon>Bacillati</taxon>
        <taxon>Actinomycetota</taxon>
        <taxon>Actinomycetes</taxon>
        <taxon>Micromonosporales</taxon>
        <taxon>Micromonosporaceae</taxon>
        <taxon>Actinoplanes</taxon>
    </lineage>
</organism>
<name>A0A7W7HY34_9ACTN</name>
<dbReference type="PANTHER" id="PTHR40447">
    <property type="entry name" value="ANAEROBIC SULFITE REDUCTASE SUBUNIT A"/>
    <property type="match status" value="1"/>
</dbReference>
<dbReference type="Proteomes" id="UP000578112">
    <property type="component" value="Unassembled WGS sequence"/>
</dbReference>
<feature type="domain" description="4Fe-4S ferredoxin-type" evidence="4">
    <location>
        <begin position="252"/>
        <end position="283"/>
    </location>
</feature>
<evidence type="ECO:0000256" key="3">
    <source>
        <dbReference type="ARBA" id="ARBA00023014"/>
    </source>
</evidence>
<evidence type="ECO:0000313" key="5">
    <source>
        <dbReference type="EMBL" id="MBB4762914.1"/>
    </source>
</evidence>
<evidence type="ECO:0000256" key="2">
    <source>
        <dbReference type="ARBA" id="ARBA00023004"/>
    </source>
</evidence>
<comment type="caution">
    <text evidence="5">The sequence shown here is derived from an EMBL/GenBank/DDBJ whole genome shotgun (WGS) entry which is preliminary data.</text>
</comment>
<sequence>MPPVLMEATALPALFEVLHAEGYTVVGPTARDGAIVVAELESAAELPYGVGVDTEAGRYRLRERDDRAAFGHSAGPQSWKSVLHPARAPLWSADRGADGTVVVSEPEEQHRRYALLGVRPCDLAAIGILDRVLAGGRHADPVYAARRDGNLIIAVECTEPGATCFCTSMGTGPHAGAGFDLAMTELANGDEHRFLVRSGTPAGAEVLARIPGRPADDASIERASGEVAAAATRMGRAMPAQGLPDLLAAARDSPHWDDVASRCLTCGNCTMVCPTCFCTTTEDVTDLTGDHAERWRRWDSCFDLDFSYLHGGSVRTSGQARYRQWISHKLGTWHDQFGSSGCVGCGRCIAWCPTGIDITEEVATLSVLHLAGDDEAGPR</sequence>
<keyword evidence="2" id="KW-0408">Iron</keyword>
<evidence type="ECO:0000259" key="4">
    <source>
        <dbReference type="PROSITE" id="PS51379"/>
    </source>
</evidence>
<evidence type="ECO:0000256" key="1">
    <source>
        <dbReference type="ARBA" id="ARBA00022723"/>
    </source>
</evidence>
<dbReference type="Pfam" id="PF17179">
    <property type="entry name" value="Fer4_22"/>
    <property type="match status" value="1"/>
</dbReference>
<proteinExistence type="predicted"/>
<dbReference type="GO" id="GO:0051536">
    <property type="term" value="F:iron-sulfur cluster binding"/>
    <property type="evidence" value="ECO:0007669"/>
    <property type="project" value="UniProtKB-KW"/>
</dbReference>
<reference evidence="5 6" key="1">
    <citation type="submission" date="2020-08" db="EMBL/GenBank/DDBJ databases">
        <title>Sequencing the genomes of 1000 actinobacteria strains.</title>
        <authorList>
            <person name="Klenk H.-P."/>
        </authorList>
    </citation>
    <scope>NUCLEOTIDE SEQUENCE [LARGE SCALE GENOMIC DNA]</scope>
    <source>
        <strain evidence="5 6">DSM 43149</strain>
    </source>
</reference>
<dbReference type="InterPro" id="IPR017900">
    <property type="entry name" value="4Fe4S_Fe_S_CS"/>
</dbReference>
<dbReference type="PROSITE" id="PS00198">
    <property type="entry name" value="4FE4S_FER_1"/>
    <property type="match status" value="2"/>
</dbReference>
<keyword evidence="6" id="KW-1185">Reference proteome</keyword>